<keyword evidence="2" id="KW-1185">Reference proteome</keyword>
<dbReference type="EMBL" id="CAXIEN010000260">
    <property type="protein sequence ID" value="CAL1290198.1"/>
    <property type="molecule type" value="Genomic_DNA"/>
</dbReference>
<organism evidence="1 2">
    <name type="scientific">Larinioides sclopetarius</name>
    <dbReference type="NCBI Taxonomy" id="280406"/>
    <lineage>
        <taxon>Eukaryota</taxon>
        <taxon>Metazoa</taxon>
        <taxon>Ecdysozoa</taxon>
        <taxon>Arthropoda</taxon>
        <taxon>Chelicerata</taxon>
        <taxon>Arachnida</taxon>
        <taxon>Araneae</taxon>
        <taxon>Araneomorphae</taxon>
        <taxon>Entelegynae</taxon>
        <taxon>Araneoidea</taxon>
        <taxon>Araneidae</taxon>
        <taxon>Larinioides</taxon>
    </lineage>
</organism>
<sequence>MTRVTPELEPSPNFHTTISPFCFFTKPYIQLNKLRQSTHCLPHQQVNVQPMSRFELQGKSYRDLWSVRALLKILGGARAPPLATPLSGTGF</sequence>
<reference evidence="1 2" key="1">
    <citation type="submission" date="2024-04" db="EMBL/GenBank/DDBJ databases">
        <authorList>
            <person name="Rising A."/>
            <person name="Reimegard J."/>
            <person name="Sonavane S."/>
            <person name="Akerstrom W."/>
            <person name="Nylinder S."/>
            <person name="Hedman E."/>
            <person name="Kallberg Y."/>
        </authorList>
    </citation>
    <scope>NUCLEOTIDE SEQUENCE [LARGE SCALE GENOMIC DNA]</scope>
</reference>
<protein>
    <submittedName>
        <fullName evidence="1">Uncharacterized protein</fullName>
    </submittedName>
</protein>
<proteinExistence type="predicted"/>
<evidence type="ECO:0000313" key="1">
    <source>
        <dbReference type="EMBL" id="CAL1290198.1"/>
    </source>
</evidence>
<evidence type="ECO:0000313" key="2">
    <source>
        <dbReference type="Proteomes" id="UP001497382"/>
    </source>
</evidence>
<dbReference type="AlphaFoldDB" id="A0AAV2B1W3"/>
<accession>A0AAV2B1W3</accession>
<name>A0AAV2B1W3_9ARAC</name>
<gene>
    <name evidence="1" type="ORF">LARSCL_LOCUS16332</name>
</gene>
<dbReference type="Proteomes" id="UP001497382">
    <property type="component" value="Unassembled WGS sequence"/>
</dbReference>
<comment type="caution">
    <text evidence="1">The sequence shown here is derived from an EMBL/GenBank/DDBJ whole genome shotgun (WGS) entry which is preliminary data.</text>
</comment>